<sequence>MSISGSFFCSAHNEFSISNIYLHLLSLANSCEFINANQILPMLDLFSPKRGNLLGALPHATYVCSLFSSKNKLLGARLSWKSLLVMFLASFASSAPEPPPPSGVTGQDY</sequence>
<accession>A0A0A8XYC4</accession>
<organism evidence="1">
    <name type="scientific">Arundo donax</name>
    <name type="common">Giant reed</name>
    <name type="synonym">Donax arundinaceus</name>
    <dbReference type="NCBI Taxonomy" id="35708"/>
    <lineage>
        <taxon>Eukaryota</taxon>
        <taxon>Viridiplantae</taxon>
        <taxon>Streptophyta</taxon>
        <taxon>Embryophyta</taxon>
        <taxon>Tracheophyta</taxon>
        <taxon>Spermatophyta</taxon>
        <taxon>Magnoliopsida</taxon>
        <taxon>Liliopsida</taxon>
        <taxon>Poales</taxon>
        <taxon>Poaceae</taxon>
        <taxon>PACMAD clade</taxon>
        <taxon>Arundinoideae</taxon>
        <taxon>Arundineae</taxon>
        <taxon>Arundo</taxon>
    </lineage>
</organism>
<reference evidence="1" key="1">
    <citation type="submission" date="2014-09" db="EMBL/GenBank/DDBJ databases">
        <authorList>
            <person name="Magalhaes I.L.F."/>
            <person name="Oliveira U."/>
            <person name="Santos F.R."/>
            <person name="Vidigal T.H.D.A."/>
            <person name="Brescovit A.D."/>
            <person name="Santos A.J."/>
        </authorList>
    </citation>
    <scope>NUCLEOTIDE SEQUENCE</scope>
    <source>
        <tissue evidence="1">Shoot tissue taken approximately 20 cm above the soil surface</tissue>
    </source>
</reference>
<proteinExistence type="predicted"/>
<protein>
    <submittedName>
        <fullName evidence="1">Uncharacterized protein</fullName>
    </submittedName>
</protein>
<dbReference type="AlphaFoldDB" id="A0A0A8XYC4"/>
<reference evidence="1" key="2">
    <citation type="journal article" date="2015" name="Data Brief">
        <title>Shoot transcriptome of the giant reed, Arundo donax.</title>
        <authorList>
            <person name="Barrero R.A."/>
            <person name="Guerrero F.D."/>
            <person name="Moolhuijzen P."/>
            <person name="Goolsby J.A."/>
            <person name="Tidwell J."/>
            <person name="Bellgard S.E."/>
            <person name="Bellgard M.I."/>
        </authorList>
    </citation>
    <scope>NUCLEOTIDE SEQUENCE</scope>
    <source>
        <tissue evidence="1">Shoot tissue taken approximately 20 cm above the soil surface</tissue>
    </source>
</reference>
<name>A0A0A8XYC4_ARUDO</name>
<dbReference type="EMBL" id="GBRH01279014">
    <property type="protein sequence ID" value="JAD18881.1"/>
    <property type="molecule type" value="Transcribed_RNA"/>
</dbReference>
<evidence type="ECO:0000313" key="1">
    <source>
        <dbReference type="EMBL" id="JAD18881.1"/>
    </source>
</evidence>